<dbReference type="Proteomes" id="UP000677436">
    <property type="component" value="Chromosome"/>
</dbReference>
<protein>
    <submittedName>
        <fullName evidence="1">Uncharacterized protein</fullName>
    </submittedName>
</protein>
<reference evidence="1" key="1">
    <citation type="journal article" date="2013" name="Int. J. Syst. Evol. Microbiol.">
        <title>Polycladomyces abyssicola gen. nov., sp. nov., a thermophilic filamentous bacterium isolated from hemipelagic sediment.</title>
        <authorList>
            <person name="Tsubouchi T."/>
            <person name="Shimane Y."/>
            <person name="Mori K."/>
            <person name="Usui K."/>
            <person name="Hiraki T."/>
            <person name="Tame A."/>
            <person name="Uematsu K."/>
            <person name="Maruyama T."/>
            <person name="Hatada Y."/>
        </authorList>
    </citation>
    <scope>NUCLEOTIDE SEQUENCE</scope>
    <source>
        <strain evidence="1">JIR-001</strain>
    </source>
</reference>
<sequence length="97" mass="11164">MCYFFADLEEEEYPTWEEINDAIEKLDGRSFNNFVFEINGVAMMTCGGGNLIEAERRYVVSYVSADQNCSLINPEEPKDKEYTITIQTPDIHWLVGV</sequence>
<dbReference type="KEGG" id="pabs:JIR001_11770"/>
<reference evidence="1" key="2">
    <citation type="journal article" date="2021" name="Microbiol. Resour. Announc.">
        <title>Complete Genome Sequence of Polycladomyces abyssicola JIR-001T, Isolated from Hemipelagic Sediment in Deep Seawater.</title>
        <authorList>
            <person name="Tsubouchi T."/>
            <person name="Kaneko Y."/>
        </authorList>
    </citation>
    <scope>NUCLEOTIDE SEQUENCE</scope>
    <source>
        <strain evidence="1">JIR-001</strain>
    </source>
</reference>
<keyword evidence="2" id="KW-1185">Reference proteome</keyword>
<accession>A0A8D5UE50</accession>
<dbReference type="RefSeq" id="WP_212774630.1">
    <property type="nucleotide sequence ID" value="NZ_AP024601.1"/>
</dbReference>
<organism evidence="1 2">
    <name type="scientific">Polycladomyces abyssicola</name>
    <dbReference type="NCBI Taxonomy" id="1125966"/>
    <lineage>
        <taxon>Bacteria</taxon>
        <taxon>Bacillati</taxon>
        <taxon>Bacillota</taxon>
        <taxon>Bacilli</taxon>
        <taxon>Bacillales</taxon>
        <taxon>Thermoactinomycetaceae</taxon>
        <taxon>Polycladomyces</taxon>
    </lineage>
</organism>
<gene>
    <name evidence="1" type="ORF">JIR001_11770</name>
</gene>
<dbReference type="EMBL" id="AP024601">
    <property type="protein sequence ID" value="BCU81394.1"/>
    <property type="molecule type" value="Genomic_DNA"/>
</dbReference>
<evidence type="ECO:0000313" key="1">
    <source>
        <dbReference type="EMBL" id="BCU81394.1"/>
    </source>
</evidence>
<proteinExistence type="predicted"/>
<dbReference type="AlphaFoldDB" id="A0A8D5UE50"/>
<name>A0A8D5UE50_9BACL</name>
<evidence type="ECO:0000313" key="2">
    <source>
        <dbReference type="Proteomes" id="UP000677436"/>
    </source>
</evidence>